<accession>A0AAU9VEH0</accession>
<keyword evidence="3" id="KW-1185">Reference proteome</keyword>
<name>A0AAU9VEH0_EUPED</name>
<dbReference type="Gene3D" id="3.30.40.10">
    <property type="entry name" value="Zinc/RING finger domain, C3HC4 (zinc finger)"/>
    <property type="match status" value="1"/>
</dbReference>
<dbReference type="Proteomes" id="UP001153954">
    <property type="component" value="Unassembled WGS sequence"/>
</dbReference>
<proteinExistence type="predicted"/>
<dbReference type="AlphaFoldDB" id="A0AAU9VEH0"/>
<evidence type="ECO:0000259" key="1">
    <source>
        <dbReference type="Pfam" id="PF02318"/>
    </source>
</evidence>
<dbReference type="Pfam" id="PF02318">
    <property type="entry name" value="FYVE_2"/>
    <property type="match status" value="1"/>
</dbReference>
<reference evidence="2" key="1">
    <citation type="submission" date="2022-03" db="EMBL/GenBank/DDBJ databases">
        <authorList>
            <person name="Tunstrom K."/>
        </authorList>
    </citation>
    <scope>NUCLEOTIDE SEQUENCE</scope>
</reference>
<feature type="domain" description="FYVE-type zinc finger" evidence="1">
    <location>
        <begin position="78"/>
        <end position="138"/>
    </location>
</feature>
<dbReference type="InterPro" id="IPR011011">
    <property type="entry name" value="Znf_FYVE_PHD"/>
</dbReference>
<organism evidence="2 3">
    <name type="scientific">Euphydryas editha</name>
    <name type="common">Edith's checkerspot</name>
    <dbReference type="NCBI Taxonomy" id="104508"/>
    <lineage>
        <taxon>Eukaryota</taxon>
        <taxon>Metazoa</taxon>
        <taxon>Ecdysozoa</taxon>
        <taxon>Arthropoda</taxon>
        <taxon>Hexapoda</taxon>
        <taxon>Insecta</taxon>
        <taxon>Pterygota</taxon>
        <taxon>Neoptera</taxon>
        <taxon>Endopterygota</taxon>
        <taxon>Lepidoptera</taxon>
        <taxon>Glossata</taxon>
        <taxon>Ditrysia</taxon>
        <taxon>Papilionoidea</taxon>
        <taxon>Nymphalidae</taxon>
        <taxon>Nymphalinae</taxon>
        <taxon>Euphydryas</taxon>
    </lineage>
</organism>
<protein>
    <recommendedName>
        <fullName evidence="1">FYVE-type zinc finger domain-containing protein</fullName>
    </recommendedName>
</protein>
<gene>
    <name evidence="2" type="ORF">EEDITHA_LOCUS22664</name>
</gene>
<comment type="caution">
    <text evidence="2">The sequence shown here is derived from an EMBL/GenBank/DDBJ whole genome shotgun (WGS) entry which is preliminary data.</text>
</comment>
<dbReference type="InterPro" id="IPR041282">
    <property type="entry name" value="FYVE_2"/>
</dbReference>
<dbReference type="SUPFAM" id="SSF57903">
    <property type="entry name" value="FYVE/PHD zinc finger"/>
    <property type="match status" value="1"/>
</dbReference>
<evidence type="ECO:0000313" key="2">
    <source>
        <dbReference type="EMBL" id="CAH2108758.1"/>
    </source>
</evidence>
<evidence type="ECO:0000313" key="3">
    <source>
        <dbReference type="Proteomes" id="UP001153954"/>
    </source>
</evidence>
<sequence length="141" mass="16030">MDITSLENISDIFGEYPSLDIKIPEDVPIVDFPKINTYNAEVPQTVKRVKIHKPFDDDHIQITPPIKRINKDITAKSLEKNQTKGIINASSSRTFPCVICKTRQRFILQEMAKCMVCKKWVCKSCSGTTSFDYICPVCLSD</sequence>
<dbReference type="InterPro" id="IPR013083">
    <property type="entry name" value="Znf_RING/FYVE/PHD"/>
</dbReference>
<dbReference type="EMBL" id="CAKOGL010000034">
    <property type="protein sequence ID" value="CAH2108758.1"/>
    <property type="molecule type" value="Genomic_DNA"/>
</dbReference>